<keyword evidence="2" id="KW-1185">Reference proteome</keyword>
<dbReference type="RefSeq" id="WP_106501859.1">
    <property type="nucleotide sequence ID" value="NZ_PXXO01000002.1"/>
</dbReference>
<dbReference type="Proteomes" id="UP000243002">
    <property type="component" value="Unassembled WGS sequence"/>
</dbReference>
<organism evidence="1 2">
    <name type="scientific">Cyanobium usitatum str. Tous</name>
    <dbReference type="NCBI Taxonomy" id="2116684"/>
    <lineage>
        <taxon>Bacteria</taxon>
        <taxon>Bacillati</taxon>
        <taxon>Cyanobacteriota</taxon>
        <taxon>Cyanophyceae</taxon>
        <taxon>Synechococcales</taxon>
        <taxon>Prochlorococcaceae</taxon>
        <taxon>Cyanobium</taxon>
    </lineage>
</organism>
<gene>
    <name evidence="1" type="ORF">C7K55_02685</name>
</gene>
<dbReference type="AlphaFoldDB" id="A0A2P7N097"/>
<evidence type="ECO:0000313" key="2">
    <source>
        <dbReference type="Proteomes" id="UP000243002"/>
    </source>
</evidence>
<protein>
    <submittedName>
        <fullName evidence="1">Uncharacterized protein</fullName>
    </submittedName>
</protein>
<evidence type="ECO:0000313" key="1">
    <source>
        <dbReference type="EMBL" id="PSJ06887.1"/>
    </source>
</evidence>
<proteinExistence type="predicted"/>
<accession>A0A2P7N097</accession>
<dbReference type="OrthoDB" id="557797at2"/>
<reference evidence="1 2" key="1">
    <citation type="journal article" date="2018" name="Environ. Microbiol.">
        <title>Ecological and genomic features of two widespread freshwater picocyanobacteria.</title>
        <authorList>
            <person name="Cabello-Yeves P.J."/>
            <person name="Picazo A."/>
            <person name="Camacho A."/>
            <person name="Callieri C."/>
            <person name="Rosselli R."/>
            <person name="Roda-Garcia J.J."/>
            <person name="Coutinho F.H."/>
            <person name="Rodriguez-Valera F."/>
        </authorList>
    </citation>
    <scope>NUCLEOTIDE SEQUENCE [LARGE SCALE GENOMIC DNA]</scope>
    <source>
        <strain evidence="1 2">Tous</strain>
    </source>
</reference>
<name>A0A2P7N097_9CYAN</name>
<comment type="caution">
    <text evidence="1">The sequence shown here is derived from an EMBL/GenBank/DDBJ whole genome shotgun (WGS) entry which is preliminary data.</text>
</comment>
<dbReference type="EMBL" id="PXXO01000002">
    <property type="protein sequence ID" value="PSJ06887.1"/>
    <property type="molecule type" value="Genomic_DNA"/>
</dbReference>
<sequence>MGFFEVFWDGEAIGDGSDLEEALTAYLSVQPEDISWAEACAAASAPPCIRRYASFEAYLDNADEQETITVTAAMIEAALLPLS</sequence>